<organism evidence="1 2">
    <name type="scientific">Enterobacter ludwigii</name>
    <dbReference type="NCBI Taxonomy" id="299767"/>
    <lineage>
        <taxon>Bacteria</taxon>
        <taxon>Pseudomonadati</taxon>
        <taxon>Pseudomonadota</taxon>
        <taxon>Gammaproteobacteria</taxon>
        <taxon>Enterobacterales</taxon>
        <taxon>Enterobacteriaceae</taxon>
        <taxon>Enterobacter</taxon>
        <taxon>Enterobacter cloacae complex</taxon>
    </lineage>
</organism>
<dbReference type="AntiFam" id="ANF00142">
    <property type="entry name" value="Shadow ORF (opposite yadG)"/>
</dbReference>
<evidence type="ECO:0000313" key="1">
    <source>
        <dbReference type="EMBL" id="AEW73732.1"/>
    </source>
</evidence>
<sequence>MLGLSMPINSCASVLFPQPDSPTMPSVSPRRICRSSPLRACTCSVTRPSQFLRAGKLTCTLSSSSKMSDMVFLPLRVPAGSHLALCTIRKQARCLTAFRPGGKAALAERAALWKLVEIRHRAGNGRKQLARRTVFRCTLQQADGVGMNGMVDQRLRGTALNYASRVHHIHPVTELGNHGHIVADKQHRGSAGPRLVLQQTQDLQLHGHIQRRGRLVGDDKFRLAGEGKGDHHSLTHAAGQFKRITRHHRFRVRDLHLLQQGNRFLLRRATVERLMLADHLHHLLANPSRWVQGGHGLLKNHRHFCPAPLA</sequence>
<dbReference type="Proteomes" id="UP000007838">
    <property type="component" value="Chromosome"/>
</dbReference>
<evidence type="ECO:0000313" key="2">
    <source>
        <dbReference type="Proteomes" id="UP000007838"/>
    </source>
</evidence>
<dbReference type="HOGENOM" id="CLU_896398_0_0_6"/>
<name>G8LC99_9ENTR</name>
<dbReference type="KEGG" id="eec:EcWSU1_02297"/>
<protein>
    <submittedName>
        <fullName evidence="1">Uncharacterized protein</fullName>
    </submittedName>
</protein>
<dbReference type="EMBL" id="CP002886">
    <property type="protein sequence ID" value="AEW73732.1"/>
    <property type="molecule type" value="Genomic_DNA"/>
</dbReference>
<gene>
    <name evidence="1" type="ORF">EcWSU1_02297</name>
</gene>
<dbReference type="AlphaFoldDB" id="G8LC99"/>
<dbReference type="AntiFam" id="ANF00095">
    <property type="entry name" value="Shadow ORF (opposite ABC transporters)"/>
</dbReference>
<accession>G8LC99</accession>
<dbReference type="eggNOG" id="ENOG5032TRP">
    <property type="taxonomic scope" value="Bacteria"/>
</dbReference>
<reference evidence="1 2" key="1">
    <citation type="journal article" date="2011" name="Stand. Genomic Sci.">
        <title>Complete genome of the onion pathogen Enterobacter cloacae EcWSU1.</title>
        <authorList>
            <person name="Humann J.L."/>
            <person name="Wildung M."/>
            <person name="Cheng C.H."/>
            <person name="Lee T."/>
            <person name="Stewart J.E."/>
            <person name="Drew J.C."/>
            <person name="Triplett E.W."/>
            <person name="Main D."/>
            <person name="Schroeder B.K."/>
        </authorList>
    </citation>
    <scope>NUCLEOTIDE SEQUENCE [LARGE SCALE GENOMIC DNA]</scope>
    <source>
        <strain evidence="1 2">EcWSU1</strain>
    </source>
</reference>
<proteinExistence type="predicted"/>